<evidence type="ECO:0000256" key="1">
    <source>
        <dbReference type="SAM" id="SignalP"/>
    </source>
</evidence>
<gene>
    <name evidence="2" type="ORF">V6N11_049265</name>
</gene>
<dbReference type="EMBL" id="JBBPBN010000088">
    <property type="protein sequence ID" value="KAK8981771.1"/>
    <property type="molecule type" value="Genomic_DNA"/>
</dbReference>
<feature type="signal peptide" evidence="1">
    <location>
        <begin position="1"/>
        <end position="18"/>
    </location>
</feature>
<sequence>MRLCCCKWMASTIVFAFARVCLEEDLQFHGNNDMLLTLDISVGDNDKNMLSAQVMSDTVVPDSYAGIDSLSINRLWKDNKWEDLRVIEVDSQVSDECGIDQ</sequence>
<evidence type="ECO:0000313" key="2">
    <source>
        <dbReference type="EMBL" id="KAK8981771.1"/>
    </source>
</evidence>
<proteinExistence type="predicted"/>
<evidence type="ECO:0000313" key="3">
    <source>
        <dbReference type="Proteomes" id="UP001396334"/>
    </source>
</evidence>
<accession>A0ABR2P081</accession>
<reference evidence="2 3" key="1">
    <citation type="journal article" date="2024" name="G3 (Bethesda)">
        <title>Genome assembly of Hibiscus sabdariffa L. provides insights into metabolisms of medicinal natural products.</title>
        <authorList>
            <person name="Kim T."/>
        </authorList>
    </citation>
    <scope>NUCLEOTIDE SEQUENCE [LARGE SCALE GENOMIC DNA]</scope>
    <source>
        <strain evidence="2">TK-2024</strain>
        <tissue evidence="2">Old leaves</tissue>
    </source>
</reference>
<comment type="caution">
    <text evidence="2">The sequence shown here is derived from an EMBL/GenBank/DDBJ whole genome shotgun (WGS) entry which is preliminary data.</text>
</comment>
<name>A0ABR2P081_9ROSI</name>
<organism evidence="2 3">
    <name type="scientific">Hibiscus sabdariffa</name>
    <name type="common">roselle</name>
    <dbReference type="NCBI Taxonomy" id="183260"/>
    <lineage>
        <taxon>Eukaryota</taxon>
        <taxon>Viridiplantae</taxon>
        <taxon>Streptophyta</taxon>
        <taxon>Embryophyta</taxon>
        <taxon>Tracheophyta</taxon>
        <taxon>Spermatophyta</taxon>
        <taxon>Magnoliopsida</taxon>
        <taxon>eudicotyledons</taxon>
        <taxon>Gunneridae</taxon>
        <taxon>Pentapetalae</taxon>
        <taxon>rosids</taxon>
        <taxon>malvids</taxon>
        <taxon>Malvales</taxon>
        <taxon>Malvaceae</taxon>
        <taxon>Malvoideae</taxon>
        <taxon>Hibiscus</taxon>
    </lineage>
</organism>
<keyword evidence="1" id="KW-0732">Signal</keyword>
<feature type="chain" id="PRO_5046027298" evidence="1">
    <location>
        <begin position="19"/>
        <end position="101"/>
    </location>
</feature>
<dbReference type="Proteomes" id="UP001396334">
    <property type="component" value="Unassembled WGS sequence"/>
</dbReference>
<protein>
    <submittedName>
        <fullName evidence="2">Uncharacterized protein</fullName>
    </submittedName>
</protein>
<keyword evidence="3" id="KW-1185">Reference proteome</keyword>